<evidence type="ECO:0000313" key="3">
    <source>
        <dbReference type="Proteomes" id="UP001172102"/>
    </source>
</evidence>
<evidence type="ECO:0000256" key="1">
    <source>
        <dbReference type="SAM" id="MobiDB-lite"/>
    </source>
</evidence>
<feature type="compositionally biased region" description="Polar residues" evidence="1">
    <location>
        <begin position="1"/>
        <end position="32"/>
    </location>
</feature>
<accession>A0AA40A1J0</accession>
<gene>
    <name evidence="2" type="ORF">B0H67DRAFT_318539</name>
</gene>
<evidence type="ECO:0000313" key="2">
    <source>
        <dbReference type="EMBL" id="KAK0707606.1"/>
    </source>
</evidence>
<dbReference type="AlphaFoldDB" id="A0AA40A1J0"/>
<dbReference type="EMBL" id="JAUKUA010000006">
    <property type="protein sequence ID" value="KAK0707606.1"/>
    <property type="molecule type" value="Genomic_DNA"/>
</dbReference>
<keyword evidence="3" id="KW-1185">Reference proteome</keyword>
<protein>
    <submittedName>
        <fullName evidence="2">Uncharacterized protein</fullName>
    </submittedName>
</protein>
<name>A0AA40A1J0_9PEZI</name>
<proteinExistence type="predicted"/>
<sequence length="253" mass="28129">MASSEATTPERQLSSWGPQNLENGSPYSSRCLTSHGPPHSSLPRWEPALLETPSAKTHSAAWLLDNPTDSQASMNLPQDGMEGWPRLKAKTPRRMSRCVAWPQGAHLSQDSRCFLRSSCASSTISLNHAPPCRLALISAFFYPLVSCSMLILSTTRNGHSVRPAPSNISQHPALRNISSIYQINRFSPPIKHKGSPSTEKDVTFPTSIPRLHNSHLWSYWRRCVLLMFHQHPNADPVLTPPERVSSQPEPSQN</sequence>
<feature type="region of interest" description="Disordered" evidence="1">
    <location>
        <begin position="1"/>
        <end position="45"/>
    </location>
</feature>
<dbReference type="Proteomes" id="UP001172102">
    <property type="component" value="Unassembled WGS sequence"/>
</dbReference>
<organism evidence="2 3">
    <name type="scientific">Lasiosphaeris hirsuta</name>
    <dbReference type="NCBI Taxonomy" id="260670"/>
    <lineage>
        <taxon>Eukaryota</taxon>
        <taxon>Fungi</taxon>
        <taxon>Dikarya</taxon>
        <taxon>Ascomycota</taxon>
        <taxon>Pezizomycotina</taxon>
        <taxon>Sordariomycetes</taxon>
        <taxon>Sordariomycetidae</taxon>
        <taxon>Sordariales</taxon>
        <taxon>Lasiosphaeriaceae</taxon>
        <taxon>Lasiosphaeris</taxon>
    </lineage>
</organism>
<reference evidence="2" key="1">
    <citation type="submission" date="2023-06" db="EMBL/GenBank/DDBJ databases">
        <title>Genome-scale phylogeny and comparative genomics of the fungal order Sordariales.</title>
        <authorList>
            <consortium name="Lawrence Berkeley National Laboratory"/>
            <person name="Hensen N."/>
            <person name="Bonometti L."/>
            <person name="Westerberg I."/>
            <person name="Brannstrom I.O."/>
            <person name="Guillou S."/>
            <person name="Cros-Aarteil S."/>
            <person name="Calhoun S."/>
            <person name="Haridas S."/>
            <person name="Kuo A."/>
            <person name="Mondo S."/>
            <person name="Pangilinan J."/>
            <person name="Riley R."/>
            <person name="Labutti K."/>
            <person name="Andreopoulos B."/>
            <person name="Lipzen A."/>
            <person name="Chen C."/>
            <person name="Yanf M."/>
            <person name="Daum C."/>
            <person name="Ng V."/>
            <person name="Clum A."/>
            <person name="Steindorff A."/>
            <person name="Ohm R."/>
            <person name="Martin F."/>
            <person name="Silar P."/>
            <person name="Natvig D."/>
            <person name="Lalanne C."/>
            <person name="Gautier V."/>
            <person name="Ament-Velasquez S.L."/>
            <person name="Kruys A."/>
            <person name="Hutchinson M.I."/>
            <person name="Powell A.J."/>
            <person name="Barry K."/>
            <person name="Miller A.N."/>
            <person name="Grigoriev I.V."/>
            <person name="Debuchy R."/>
            <person name="Gladieux P."/>
            <person name="Thoren M.H."/>
            <person name="Johannesson H."/>
        </authorList>
    </citation>
    <scope>NUCLEOTIDE SEQUENCE</scope>
    <source>
        <strain evidence="2">SMH4607-1</strain>
    </source>
</reference>
<comment type="caution">
    <text evidence="2">The sequence shown here is derived from an EMBL/GenBank/DDBJ whole genome shotgun (WGS) entry which is preliminary data.</text>
</comment>